<dbReference type="EMBL" id="BMWY01000001">
    <property type="protein sequence ID" value="GGZ43255.1"/>
    <property type="molecule type" value="Genomic_DNA"/>
</dbReference>
<organism evidence="1 2">
    <name type="scientific">Mesonia mobilis</name>
    <dbReference type="NCBI Taxonomy" id="369791"/>
    <lineage>
        <taxon>Bacteria</taxon>
        <taxon>Pseudomonadati</taxon>
        <taxon>Bacteroidota</taxon>
        <taxon>Flavobacteriia</taxon>
        <taxon>Flavobacteriales</taxon>
        <taxon>Flavobacteriaceae</taxon>
        <taxon>Mesonia</taxon>
    </lineage>
</organism>
<gene>
    <name evidence="1" type="ORF">GCM10008088_00200</name>
</gene>
<comment type="caution">
    <text evidence="1">The sequence shown here is derived from an EMBL/GenBank/DDBJ whole genome shotgun (WGS) entry which is preliminary data.</text>
</comment>
<sequence>MKSVLLFIYIASILGLVNSNINCSEFKEGRYIYLNKEENQFDQTHIAIRTTNKQIYIDSEKGDTLIYDLNWISNCEYELIYTKSNLKKEGLVKIGDTFTITMVPIDKTSYNYTSKIMKNGLEREFKGTMKKIE</sequence>
<dbReference type="Proteomes" id="UP000615593">
    <property type="component" value="Unassembled WGS sequence"/>
</dbReference>
<dbReference type="GeneID" id="94367657"/>
<name>A0ABQ3BK93_9FLAO</name>
<accession>A0ABQ3BK93</accession>
<protein>
    <recommendedName>
        <fullName evidence="3">NlpE N-terminal domain-containing protein</fullName>
    </recommendedName>
</protein>
<evidence type="ECO:0000313" key="2">
    <source>
        <dbReference type="Proteomes" id="UP000615593"/>
    </source>
</evidence>
<keyword evidence="2" id="KW-1185">Reference proteome</keyword>
<evidence type="ECO:0000313" key="1">
    <source>
        <dbReference type="EMBL" id="GGZ43255.1"/>
    </source>
</evidence>
<dbReference type="RefSeq" id="WP_027884699.1">
    <property type="nucleotide sequence ID" value="NZ_BMWY01000001.1"/>
</dbReference>
<evidence type="ECO:0008006" key="3">
    <source>
        <dbReference type="Google" id="ProtNLM"/>
    </source>
</evidence>
<reference evidence="2" key="1">
    <citation type="journal article" date="2019" name="Int. J. Syst. Evol. Microbiol.">
        <title>The Global Catalogue of Microorganisms (GCM) 10K type strain sequencing project: providing services to taxonomists for standard genome sequencing and annotation.</title>
        <authorList>
            <consortium name="The Broad Institute Genomics Platform"/>
            <consortium name="The Broad Institute Genome Sequencing Center for Infectious Disease"/>
            <person name="Wu L."/>
            <person name="Ma J."/>
        </authorList>
    </citation>
    <scope>NUCLEOTIDE SEQUENCE [LARGE SCALE GENOMIC DNA]</scope>
    <source>
        <strain evidence="2">KCTC 12708</strain>
    </source>
</reference>
<proteinExistence type="predicted"/>